<evidence type="ECO:0000256" key="1">
    <source>
        <dbReference type="SAM" id="Phobius"/>
    </source>
</evidence>
<evidence type="ECO:0000313" key="3">
    <source>
        <dbReference type="Proteomes" id="UP001324634"/>
    </source>
</evidence>
<dbReference type="RefSeq" id="WP_321390735.1">
    <property type="nucleotide sequence ID" value="NZ_CP139487.1"/>
</dbReference>
<dbReference type="AlphaFoldDB" id="A0AAX4HK94"/>
<dbReference type="Gene3D" id="3.40.50.11720">
    <property type="entry name" value="3-Deoxy-D-manno-octulosonic-acid transferase, N-terminal domain"/>
    <property type="match status" value="1"/>
</dbReference>
<dbReference type="Gene3D" id="3.40.50.2000">
    <property type="entry name" value="Glycogen Phosphorylase B"/>
    <property type="match status" value="1"/>
</dbReference>
<gene>
    <name evidence="2" type="ORF">SOO65_13210</name>
</gene>
<sequence length="420" mass="49207">MRIIFWILFWFIYFPLIRLISLLMFWNSKVEERERFEKRNKFESLAHSFREKGIVADICFEFSSEGEYQQVAPLISDALAAGKKIELVFFSPSVEKAIMQLAGQYPQQIRYLRYPLVRLFPIARRSFSCWVTAKTLIMVRYDLLPELLLWSLKKDHELKLVWMTFKKERSRGKSASFWKKLFLKNAKTIVYASSQDEEEGRKMGFPGVVYDFRVEQIRRRMDGRVEKFQSHFNLYPDFYTHINLIPREKRLIVGNAWPSDLFLLRDLPEDVFLVVVPHQLSDEILNLFREGLDNLGRPVFEINNQTQTYKSSQTILVNKKGILCELYSDFGRSYVGGGFEGSIHSVLEPLVAGSSKISCGPFHHRSTEYDVALDMDKMTEVNTPEQFLNWLNTNQQEGSHAMLDSMFKSYQKAREQVISC</sequence>
<dbReference type="Proteomes" id="UP001324634">
    <property type="component" value="Chromosome"/>
</dbReference>
<evidence type="ECO:0008006" key="4">
    <source>
        <dbReference type="Google" id="ProtNLM"/>
    </source>
</evidence>
<keyword evidence="1" id="KW-0472">Membrane</keyword>
<reference evidence="2 3" key="1">
    <citation type="submission" date="2023-11" db="EMBL/GenBank/DDBJ databases">
        <title>Peredibacter starrii A3.12.</title>
        <authorList>
            <person name="Mitchell R.J."/>
        </authorList>
    </citation>
    <scope>NUCLEOTIDE SEQUENCE [LARGE SCALE GENOMIC DNA]</scope>
    <source>
        <strain evidence="2 3">A3.12</strain>
    </source>
</reference>
<dbReference type="EMBL" id="CP139487">
    <property type="protein sequence ID" value="WPU63648.1"/>
    <property type="molecule type" value="Genomic_DNA"/>
</dbReference>
<protein>
    <recommendedName>
        <fullName evidence="4">Lipid IV(A) 3-deoxy-D-manno-octulosonic acid transferase</fullName>
    </recommendedName>
</protein>
<organism evidence="2 3">
    <name type="scientific">Peredibacter starrii</name>
    <dbReference type="NCBI Taxonomy" id="28202"/>
    <lineage>
        <taxon>Bacteria</taxon>
        <taxon>Pseudomonadati</taxon>
        <taxon>Bdellovibrionota</taxon>
        <taxon>Bacteriovoracia</taxon>
        <taxon>Bacteriovoracales</taxon>
        <taxon>Bacteriovoracaceae</taxon>
        <taxon>Peredibacter</taxon>
    </lineage>
</organism>
<keyword evidence="1" id="KW-1133">Transmembrane helix</keyword>
<keyword evidence="1" id="KW-0812">Transmembrane</keyword>
<feature type="transmembrane region" description="Helical" evidence="1">
    <location>
        <begin position="6"/>
        <end position="26"/>
    </location>
</feature>
<dbReference type="KEGG" id="psti:SOO65_13210"/>
<name>A0AAX4HK94_9BACT</name>
<keyword evidence="3" id="KW-1185">Reference proteome</keyword>
<accession>A0AAX4HK94</accession>
<dbReference type="InterPro" id="IPR038107">
    <property type="entry name" value="Glycos_transf_N_sf"/>
</dbReference>
<proteinExistence type="predicted"/>
<evidence type="ECO:0000313" key="2">
    <source>
        <dbReference type="EMBL" id="WPU63648.1"/>
    </source>
</evidence>